<sequence>MLMNTHTMLAKDFIYNMDSNKKELINENHFIWGNIKPDCVSTYKFKKHYLDESLDMVVNKIQFLSSLSLEDIYKNHYENRFSQELGVVCHFLCDFFCVPHNKRWEFKSANVMKEHVMYERDLSRVAKEFKIRKDIERSINSKEIRSYIMDLQQEYEKVMEYNNDLDFAYYVCQSVINMILDEVLINEKIKEYKVNH</sequence>
<dbReference type="STRING" id="94869.SAMN04488529_105188"/>
<keyword evidence="3" id="KW-1185">Reference proteome</keyword>
<proteinExistence type="predicted"/>
<feature type="domain" description="Phospholipase C/D" evidence="1">
    <location>
        <begin position="5"/>
        <end position="159"/>
    </location>
</feature>
<dbReference type="GO" id="GO:0016788">
    <property type="term" value="F:hydrolase activity, acting on ester bonds"/>
    <property type="evidence" value="ECO:0007669"/>
    <property type="project" value="InterPro"/>
</dbReference>
<organism evidence="2 3">
    <name type="scientific">Clostridium gasigenes</name>
    <dbReference type="NCBI Taxonomy" id="94869"/>
    <lineage>
        <taxon>Bacteria</taxon>
        <taxon>Bacillati</taxon>
        <taxon>Bacillota</taxon>
        <taxon>Clostridia</taxon>
        <taxon>Eubacteriales</taxon>
        <taxon>Clostridiaceae</taxon>
        <taxon>Clostridium</taxon>
    </lineage>
</organism>
<gene>
    <name evidence="2" type="ORF">SAMN04488529_105188</name>
</gene>
<dbReference type="Gene3D" id="1.10.575.10">
    <property type="entry name" value="P1 Nuclease"/>
    <property type="match status" value="1"/>
</dbReference>
<name>A0A1H0SR91_9CLOT</name>
<evidence type="ECO:0000313" key="2">
    <source>
        <dbReference type="EMBL" id="SDP44302.1"/>
    </source>
</evidence>
<evidence type="ECO:0000313" key="3">
    <source>
        <dbReference type="Proteomes" id="UP000198597"/>
    </source>
</evidence>
<dbReference type="InterPro" id="IPR029002">
    <property type="entry name" value="PLPC/GPLD1"/>
</dbReference>
<dbReference type="InterPro" id="IPR008947">
    <property type="entry name" value="PLipase_C/P1_nuclease_dom_sf"/>
</dbReference>
<dbReference type="GeneID" id="65308729"/>
<dbReference type="RefSeq" id="WP_089969393.1">
    <property type="nucleotide sequence ID" value="NZ_CP071376.1"/>
</dbReference>
<dbReference type="SUPFAM" id="SSF48537">
    <property type="entry name" value="Phospholipase C/P1 nuclease"/>
    <property type="match status" value="1"/>
</dbReference>
<protein>
    <submittedName>
        <fullName evidence="2">Zinc dependent phospholipase C</fullName>
    </submittedName>
</protein>
<dbReference type="Proteomes" id="UP000198597">
    <property type="component" value="Unassembled WGS sequence"/>
</dbReference>
<reference evidence="2 3" key="1">
    <citation type="submission" date="2016-10" db="EMBL/GenBank/DDBJ databases">
        <authorList>
            <person name="de Groot N.N."/>
        </authorList>
    </citation>
    <scope>NUCLEOTIDE SEQUENCE [LARGE SCALE GENOMIC DNA]</scope>
    <source>
        <strain evidence="2 3">DSM 12272</strain>
    </source>
</reference>
<dbReference type="EMBL" id="FNJM01000005">
    <property type="protein sequence ID" value="SDP44302.1"/>
    <property type="molecule type" value="Genomic_DNA"/>
</dbReference>
<dbReference type="Pfam" id="PF00882">
    <property type="entry name" value="Zn_dep_PLPC"/>
    <property type="match status" value="1"/>
</dbReference>
<evidence type="ECO:0000259" key="1">
    <source>
        <dbReference type="Pfam" id="PF00882"/>
    </source>
</evidence>
<dbReference type="OrthoDB" id="2878022at2"/>
<accession>A0A1H0SR91</accession>
<dbReference type="AlphaFoldDB" id="A0A1H0SR91"/>